<dbReference type="EMBL" id="GGEC01060380">
    <property type="protein sequence ID" value="MBX40864.1"/>
    <property type="molecule type" value="Transcribed_RNA"/>
</dbReference>
<evidence type="ECO:0000313" key="1">
    <source>
        <dbReference type="EMBL" id="MBX40864.1"/>
    </source>
</evidence>
<reference evidence="1" key="1">
    <citation type="submission" date="2018-02" db="EMBL/GenBank/DDBJ databases">
        <title>Rhizophora mucronata_Transcriptome.</title>
        <authorList>
            <person name="Meera S.P."/>
            <person name="Sreeshan A."/>
            <person name="Augustine A."/>
        </authorList>
    </citation>
    <scope>NUCLEOTIDE SEQUENCE</scope>
    <source>
        <tissue evidence="1">Leaf</tissue>
    </source>
</reference>
<dbReference type="AlphaFoldDB" id="A0A2P2NEH9"/>
<organism evidence="1">
    <name type="scientific">Rhizophora mucronata</name>
    <name type="common">Asiatic mangrove</name>
    <dbReference type="NCBI Taxonomy" id="61149"/>
    <lineage>
        <taxon>Eukaryota</taxon>
        <taxon>Viridiplantae</taxon>
        <taxon>Streptophyta</taxon>
        <taxon>Embryophyta</taxon>
        <taxon>Tracheophyta</taxon>
        <taxon>Spermatophyta</taxon>
        <taxon>Magnoliopsida</taxon>
        <taxon>eudicotyledons</taxon>
        <taxon>Gunneridae</taxon>
        <taxon>Pentapetalae</taxon>
        <taxon>rosids</taxon>
        <taxon>fabids</taxon>
        <taxon>Malpighiales</taxon>
        <taxon>Rhizophoraceae</taxon>
        <taxon>Rhizophora</taxon>
    </lineage>
</organism>
<name>A0A2P2NEH9_RHIMU</name>
<protein>
    <submittedName>
        <fullName evidence="1">Uncharacterized protein</fullName>
    </submittedName>
</protein>
<accession>A0A2P2NEH9</accession>
<proteinExistence type="predicted"/>
<sequence length="31" mass="3707">MHHFKVLTPCILIYSIHKLMTKRFVILLGRP</sequence>